<reference evidence="2" key="1">
    <citation type="submission" date="2021-01" db="EMBL/GenBank/DDBJ databases">
        <authorList>
            <person name="Corre E."/>
            <person name="Pelletier E."/>
            <person name="Niang G."/>
            <person name="Scheremetjew M."/>
            <person name="Finn R."/>
            <person name="Kale V."/>
            <person name="Holt S."/>
            <person name="Cochrane G."/>
            <person name="Meng A."/>
            <person name="Brown T."/>
            <person name="Cohen L."/>
        </authorList>
    </citation>
    <scope>NUCLEOTIDE SEQUENCE</scope>
    <source>
        <strain evidence="2">SL-175</strain>
    </source>
</reference>
<accession>A0A7S0SDE1</accession>
<proteinExistence type="predicted"/>
<name>A0A7S0SDE1_9CHLO</name>
<feature type="region of interest" description="Disordered" evidence="1">
    <location>
        <begin position="48"/>
        <end position="84"/>
    </location>
</feature>
<gene>
    <name evidence="2" type="ORF">MANT1106_LOCUS5582</name>
</gene>
<evidence type="ECO:0000256" key="1">
    <source>
        <dbReference type="SAM" id="MobiDB-lite"/>
    </source>
</evidence>
<sequence>MFAASAFVGAPVVSARVVSAPRATRAPRTVALFGFGEKKEEPKKKTIFGTISGSKSGTKVTTRSGTKSGTKVVTKSSAKKGEKGKKDWGAWFMNKVIRDSAVIGAGYENDLKSGQYRKGGKKK</sequence>
<organism evidence="2">
    <name type="scientific">Mantoniella antarctica</name>
    <dbReference type="NCBI Taxonomy" id="81844"/>
    <lineage>
        <taxon>Eukaryota</taxon>
        <taxon>Viridiplantae</taxon>
        <taxon>Chlorophyta</taxon>
        <taxon>Mamiellophyceae</taxon>
        <taxon>Mamiellales</taxon>
        <taxon>Mamiellaceae</taxon>
        <taxon>Mantoniella</taxon>
    </lineage>
</organism>
<dbReference type="EMBL" id="HBFC01009602">
    <property type="protein sequence ID" value="CAD8702900.1"/>
    <property type="molecule type" value="Transcribed_RNA"/>
</dbReference>
<protein>
    <submittedName>
        <fullName evidence="2">Uncharacterized protein</fullName>
    </submittedName>
</protein>
<evidence type="ECO:0000313" key="2">
    <source>
        <dbReference type="EMBL" id="CAD8702900.1"/>
    </source>
</evidence>
<dbReference type="AlphaFoldDB" id="A0A7S0SDE1"/>
<feature type="compositionally biased region" description="Polar residues" evidence="1">
    <location>
        <begin position="49"/>
        <end position="74"/>
    </location>
</feature>